<name>A0A845G609_9BURK</name>
<dbReference type="Proteomes" id="UP000470302">
    <property type="component" value="Unassembled WGS sequence"/>
</dbReference>
<keyword evidence="2" id="KW-0479">Metal-binding</keyword>
<dbReference type="Gene3D" id="3.90.1590.10">
    <property type="entry name" value="glutathione-dependent formaldehyde- activating enzyme (gfa)"/>
    <property type="match status" value="1"/>
</dbReference>
<evidence type="ECO:0000256" key="3">
    <source>
        <dbReference type="ARBA" id="ARBA00022833"/>
    </source>
</evidence>
<evidence type="ECO:0000313" key="6">
    <source>
        <dbReference type="Proteomes" id="UP000470302"/>
    </source>
</evidence>
<feature type="domain" description="CENP-V/GFA" evidence="4">
    <location>
        <begin position="12"/>
        <end position="41"/>
    </location>
</feature>
<gene>
    <name evidence="5" type="ORF">GTP91_19205</name>
</gene>
<organism evidence="5 6">
    <name type="scientific">Duganella vulcania</name>
    <dbReference type="NCBI Taxonomy" id="2692166"/>
    <lineage>
        <taxon>Bacteria</taxon>
        <taxon>Pseudomonadati</taxon>
        <taxon>Pseudomonadota</taxon>
        <taxon>Betaproteobacteria</taxon>
        <taxon>Burkholderiales</taxon>
        <taxon>Oxalobacteraceae</taxon>
        <taxon>Telluria group</taxon>
        <taxon>Duganella</taxon>
    </lineage>
</organism>
<dbReference type="SUPFAM" id="SSF51316">
    <property type="entry name" value="Mss4-like"/>
    <property type="match status" value="1"/>
</dbReference>
<comment type="caution">
    <text evidence="5">The sequence shown here is derived from an EMBL/GenBank/DDBJ whole genome shotgun (WGS) entry which is preliminary data.</text>
</comment>
<accession>A0A845G609</accession>
<dbReference type="AlphaFoldDB" id="A0A845G609"/>
<reference evidence="5 6" key="1">
    <citation type="submission" date="2020-01" db="EMBL/GenBank/DDBJ databases">
        <title>Novel species isolated from a subtropical stream in China.</title>
        <authorList>
            <person name="Lu H."/>
        </authorList>
    </citation>
    <scope>NUCLEOTIDE SEQUENCE [LARGE SCALE GENOMIC DNA]</scope>
    <source>
        <strain evidence="5 6">FT82W</strain>
    </source>
</reference>
<comment type="similarity">
    <text evidence="1">Belongs to the Gfa family.</text>
</comment>
<dbReference type="InterPro" id="IPR011057">
    <property type="entry name" value="Mss4-like_sf"/>
</dbReference>
<dbReference type="EMBL" id="WWCW01000070">
    <property type="protein sequence ID" value="MYM89291.1"/>
    <property type="molecule type" value="Genomic_DNA"/>
</dbReference>
<dbReference type="GO" id="GO:0046872">
    <property type="term" value="F:metal ion binding"/>
    <property type="evidence" value="ECO:0007669"/>
    <property type="project" value="UniProtKB-KW"/>
</dbReference>
<protein>
    <recommendedName>
        <fullName evidence="4">CENP-V/GFA domain-containing protein</fullName>
    </recommendedName>
</protein>
<dbReference type="Pfam" id="PF04828">
    <property type="entry name" value="GFA"/>
    <property type="match status" value="1"/>
</dbReference>
<sequence>MPTPPKPEAIVSCACGSVALRAHAAPIASVICYCGDCQRGSRELASLPDAAPVQDADDGTAYVVYRKDRVMPVRGAALLKNYKLGPASATNRVVATCCNSAMLMSFDDSRHWVSMYRARFAGEAMPVQMRICTKSRTGKGPLPNDVPGFASYPLRFMAKLIAARVAMAFHA</sequence>
<evidence type="ECO:0000313" key="5">
    <source>
        <dbReference type="EMBL" id="MYM89291.1"/>
    </source>
</evidence>
<dbReference type="InterPro" id="IPR006913">
    <property type="entry name" value="CENP-V/GFA"/>
</dbReference>
<proteinExistence type="inferred from homology"/>
<evidence type="ECO:0000256" key="1">
    <source>
        <dbReference type="ARBA" id="ARBA00005495"/>
    </source>
</evidence>
<dbReference type="GO" id="GO:0016846">
    <property type="term" value="F:carbon-sulfur lyase activity"/>
    <property type="evidence" value="ECO:0007669"/>
    <property type="project" value="InterPro"/>
</dbReference>
<evidence type="ECO:0000256" key="2">
    <source>
        <dbReference type="ARBA" id="ARBA00022723"/>
    </source>
</evidence>
<keyword evidence="3" id="KW-0862">Zinc</keyword>
<evidence type="ECO:0000259" key="4">
    <source>
        <dbReference type="Pfam" id="PF04828"/>
    </source>
</evidence>